<dbReference type="PANTHER" id="PTHR10738:SF0">
    <property type="entry name" value="PROTEIN ARGININE N-METHYLTRANSFERASE 5"/>
    <property type="match status" value="1"/>
</dbReference>
<dbReference type="GO" id="GO:0006355">
    <property type="term" value="P:regulation of DNA-templated transcription"/>
    <property type="evidence" value="ECO:0007669"/>
    <property type="project" value="TreeGrafter"/>
</dbReference>
<dbReference type="Gene3D" id="3.40.50.150">
    <property type="entry name" value="Vaccinia Virus protein VP39"/>
    <property type="match status" value="1"/>
</dbReference>
<keyword evidence="3 8" id="KW-0808">Transferase</keyword>
<sequence length="1266" mass="139243">MSSAHIEDAARTTGYDARRLHTNEMEIGVTDAVQWHVQRHVMSPNPISQRKLDFEHARPRWIREMAAEALGVFFYVYPGIASTASFFINDTQPAFGSIFQIGWAYAMGIAFAIITCGSTSGGHFNPAITLCFAIWKGFPWAKVPRYIFAQMFGSFLAGLIVVGQYYPQMSSLAAKFRSRGQSPNSLGGPGSILCSFPAPTETNYGYLFFIEFFVDSLIGIIIWAVLDPANPFVTPASAPFIIGIAYANMVWGFANVTISTNLARDFGTRIVAAIFYGGDAFGDYAAISILANVPATIFATAIYELLLRDSFAIIAKGHNVHEDGEEGLTRHLTKTGTLEGIADNIARRGQVRSGKYFWRGPKGRNFAKPTSACFLERCTSGAARWRQALHETSVAEVVFSDLPSPFFFASSSASASVPPFFRRYFSCHQLVSAAMTSFQPVAADDTESQSAVNDFTPTFYIGHHESKRPLPVTDFVLRQAQDVGYDMLTSPITSPHFHSRVLTLVSSYFSELAQLDSLGKSPATSTPPAPIIPPLNPVDTPLTPSDTLSQIIAYSSPWIDLCSPDPLIANISRQVLNIEIAYASFCGVGHIIIPGPRNYSSGSEDNNGLIQYARAIQEALTIGSYIQMAIQIPMYGHDDVREMTGDLQPFAREQYPHERPEENREIDLFETWDAWNYIRGVCKYNSRLSVALGLPRQLPVESLQSRWFAEPLRLLSFTRSTFLKNKGGHPVLSKSHQNLVSRYMRLKQPPWLLLSDVGPVPGLDDPTQLTDIADGFPSPSFVEDASRSVSVSPTPAEAAGSSSKDSQKTKLKVKDPAAHLIYMRYLQRNQPPRTAIERFGAGYQDYLQAPLQPLTDNLESVTYEVFEKDPVKYDWYERAIAHALSNWAPQGKPTSSPSGAVVIAVAGSGRGPLVTRALNASQATGVAVEVWAVEKNPNAYVLLQRHNEEDWGGVVNVVKSDMRAWKGPLRSSTGPIGHAITTTTTAPESPHGKVDILVSELLGSFADNELSPECLDGVQHVLAPDFGISIPSSYTAHLTPILAPRLHADISHRAITDPTATETPYVVMLHAIDYLATSVPDHPRIQQAWEFVHPLPASTLAIAEARRGGGVSGGGGGSMSGGDGANEHNTRYARLKFICKDRGVVNGIAGYFEAVLYDDGEDSKVELSTRPDTIDAKSKDMISWFPIYFPLKNPLYYPDDSELEISIWRQTDDRKVWYEWLVEAFVTVGPEKRMRLGMSENNWEGNGVSFSHEMCDVPNVHDLAKT</sequence>
<name>A0A8H4VYG6_9HELO</name>
<evidence type="ECO:0000256" key="4">
    <source>
        <dbReference type="ARBA" id="ARBA00022691"/>
    </source>
</evidence>
<dbReference type="FunFam" id="3.40.50.150:FF:000149">
    <property type="entry name" value="Protein arginine N-methyltransferase"/>
    <property type="match status" value="1"/>
</dbReference>
<evidence type="ECO:0000256" key="8">
    <source>
        <dbReference type="PROSITE-ProRule" id="PRU01015"/>
    </source>
</evidence>
<feature type="transmembrane region" description="Helical" evidence="10">
    <location>
        <begin position="238"/>
        <end position="258"/>
    </location>
</feature>
<keyword evidence="2 8" id="KW-0489">Methyltransferase</keyword>
<dbReference type="InterPro" id="IPR035075">
    <property type="entry name" value="PRMT5"/>
</dbReference>
<evidence type="ECO:0000256" key="7">
    <source>
        <dbReference type="ARBA" id="ARBA00023136"/>
    </source>
</evidence>
<dbReference type="GO" id="GO:0005829">
    <property type="term" value="C:cytosol"/>
    <property type="evidence" value="ECO:0007669"/>
    <property type="project" value="TreeGrafter"/>
</dbReference>
<feature type="region of interest" description="Disordered" evidence="9">
    <location>
        <begin position="783"/>
        <end position="810"/>
    </location>
</feature>
<dbReference type="GO" id="GO:0016274">
    <property type="term" value="F:protein-arginine N-methyltransferase activity"/>
    <property type="evidence" value="ECO:0007669"/>
    <property type="project" value="InterPro"/>
</dbReference>
<keyword evidence="7 10" id="KW-0472">Membrane</keyword>
<dbReference type="GO" id="GO:0005634">
    <property type="term" value="C:nucleus"/>
    <property type="evidence" value="ECO:0007669"/>
    <property type="project" value="TreeGrafter"/>
</dbReference>
<evidence type="ECO:0000259" key="12">
    <source>
        <dbReference type="Pfam" id="PF17285"/>
    </source>
</evidence>
<gene>
    <name evidence="14" type="ORF">G7Y89_g11234</name>
</gene>
<evidence type="ECO:0000256" key="9">
    <source>
        <dbReference type="SAM" id="MobiDB-lite"/>
    </source>
</evidence>
<feature type="domain" description="PRMT5 arginine-N-methyltransferase" evidence="11">
    <location>
        <begin position="837"/>
        <end position="1030"/>
    </location>
</feature>
<dbReference type="GO" id="GO:0015267">
    <property type="term" value="F:channel activity"/>
    <property type="evidence" value="ECO:0007669"/>
    <property type="project" value="InterPro"/>
</dbReference>
<dbReference type="Gene3D" id="1.20.1080.10">
    <property type="entry name" value="Glycerol uptake facilitator protein"/>
    <property type="match status" value="1"/>
</dbReference>
<comment type="caution">
    <text evidence="14">The sequence shown here is derived from an EMBL/GenBank/DDBJ whole genome shotgun (WGS) entry which is preliminary data.</text>
</comment>
<organism evidence="14 15">
    <name type="scientific">Cudoniella acicularis</name>
    <dbReference type="NCBI Taxonomy" id="354080"/>
    <lineage>
        <taxon>Eukaryota</taxon>
        <taxon>Fungi</taxon>
        <taxon>Dikarya</taxon>
        <taxon>Ascomycota</taxon>
        <taxon>Pezizomycotina</taxon>
        <taxon>Leotiomycetes</taxon>
        <taxon>Helotiales</taxon>
        <taxon>Tricladiaceae</taxon>
        <taxon>Cudoniella</taxon>
    </lineage>
</organism>
<dbReference type="PROSITE" id="PS51678">
    <property type="entry name" value="SAM_MT_PRMT"/>
    <property type="match status" value="1"/>
</dbReference>
<dbReference type="InterPro" id="IPR035248">
    <property type="entry name" value="PRMT5_C"/>
</dbReference>
<evidence type="ECO:0000256" key="3">
    <source>
        <dbReference type="ARBA" id="ARBA00022679"/>
    </source>
</evidence>
<feature type="transmembrane region" description="Helical" evidence="10">
    <location>
        <begin position="147"/>
        <end position="167"/>
    </location>
</feature>
<keyword evidence="5 10" id="KW-0812">Transmembrane</keyword>
<protein>
    <recommendedName>
        <fullName evidence="16">Protein arginine N-methyltransferase</fullName>
    </recommendedName>
</protein>
<evidence type="ECO:0000256" key="2">
    <source>
        <dbReference type="ARBA" id="ARBA00022603"/>
    </source>
</evidence>
<dbReference type="PANTHER" id="PTHR10738">
    <property type="entry name" value="PROTEIN ARGININE N-METHYLTRANSFERASE 5"/>
    <property type="match status" value="1"/>
</dbReference>
<dbReference type="FunFam" id="2.70.160.11:FF:000018">
    <property type="entry name" value="Protein arginine N-methyltransferase"/>
    <property type="match status" value="1"/>
</dbReference>
<evidence type="ECO:0000256" key="6">
    <source>
        <dbReference type="ARBA" id="ARBA00022989"/>
    </source>
</evidence>
<accession>A0A8H4VYG6</accession>
<dbReference type="InterPro" id="IPR000425">
    <property type="entry name" value="MIP"/>
</dbReference>
<dbReference type="AlphaFoldDB" id="A0A8H4VYG6"/>
<dbReference type="Gene3D" id="3.20.20.150">
    <property type="entry name" value="Divalent-metal-dependent TIM barrel enzymes"/>
    <property type="match status" value="1"/>
</dbReference>
<feature type="domain" description="PRMT5 oligomerisation" evidence="13">
    <location>
        <begin position="1033"/>
        <end position="1232"/>
    </location>
</feature>
<evidence type="ECO:0008006" key="16">
    <source>
        <dbReference type="Google" id="ProtNLM"/>
    </source>
</evidence>
<comment type="subcellular location">
    <subcellularLocation>
        <location evidence="1">Membrane</location>
        <topology evidence="1">Multi-pass membrane protein</topology>
    </subcellularLocation>
</comment>
<dbReference type="PRINTS" id="PR00783">
    <property type="entry name" value="MINTRINSICP"/>
</dbReference>
<feature type="domain" description="PRMT5 TIM barrel" evidence="12">
    <location>
        <begin position="484"/>
        <end position="829"/>
    </location>
</feature>
<dbReference type="InterPro" id="IPR023271">
    <property type="entry name" value="Aquaporin-like"/>
</dbReference>
<evidence type="ECO:0000259" key="11">
    <source>
        <dbReference type="Pfam" id="PF05185"/>
    </source>
</evidence>
<dbReference type="Pfam" id="PF00230">
    <property type="entry name" value="MIP"/>
    <property type="match status" value="1"/>
</dbReference>
<dbReference type="InterPro" id="IPR025799">
    <property type="entry name" value="Arg_MeTrfase"/>
</dbReference>
<feature type="transmembrane region" description="Helical" evidence="10">
    <location>
        <begin position="66"/>
        <end position="88"/>
    </location>
</feature>
<dbReference type="InterPro" id="IPR029063">
    <property type="entry name" value="SAM-dependent_MTases_sf"/>
</dbReference>
<dbReference type="GO" id="GO:0032259">
    <property type="term" value="P:methylation"/>
    <property type="evidence" value="ECO:0007669"/>
    <property type="project" value="UniProtKB-KW"/>
</dbReference>
<dbReference type="Pfam" id="PF17286">
    <property type="entry name" value="PRMT5_C"/>
    <property type="match status" value="1"/>
</dbReference>
<proteinExistence type="predicted"/>
<keyword evidence="6 10" id="KW-1133">Transmembrane helix</keyword>
<evidence type="ECO:0000313" key="15">
    <source>
        <dbReference type="Proteomes" id="UP000566819"/>
    </source>
</evidence>
<feature type="transmembrane region" description="Helical" evidence="10">
    <location>
        <begin position="206"/>
        <end position="226"/>
    </location>
</feature>
<dbReference type="SUPFAM" id="SSF81338">
    <property type="entry name" value="Aquaporin-like"/>
    <property type="match status" value="1"/>
</dbReference>
<dbReference type="Pfam" id="PF17285">
    <property type="entry name" value="PRMT5_TIM"/>
    <property type="match status" value="1"/>
</dbReference>
<evidence type="ECO:0000256" key="10">
    <source>
        <dbReference type="SAM" id="Phobius"/>
    </source>
</evidence>
<dbReference type="OrthoDB" id="1368803at2759"/>
<dbReference type="InterPro" id="IPR035247">
    <property type="entry name" value="PRMT5_TIM"/>
</dbReference>
<reference evidence="14 15" key="1">
    <citation type="submission" date="2020-03" db="EMBL/GenBank/DDBJ databases">
        <title>Draft Genome Sequence of Cudoniella acicularis.</title>
        <authorList>
            <person name="Buettner E."/>
            <person name="Kellner H."/>
        </authorList>
    </citation>
    <scope>NUCLEOTIDE SEQUENCE [LARGE SCALE GENOMIC DNA]</scope>
    <source>
        <strain evidence="14 15">DSM 108380</strain>
    </source>
</reference>
<dbReference type="GO" id="GO:0016020">
    <property type="term" value="C:membrane"/>
    <property type="evidence" value="ECO:0007669"/>
    <property type="project" value="UniProtKB-SubCell"/>
</dbReference>
<dbReference type="Proteomes" id="UP000566819">
    <property type="component" value="Unassembled WGS sequence"/>
</dbReference>
<keyword evidence="15" id="KW-1185">Reference proteome</keyword>
<keyword evidence="4 8" id="KW-0949">S-adenosyl-L-methionine</keyword>
<evidence type="ECO:0000256" key="5">
    <source>
        <dbReference type="ARBA" id="ARBA00022692"/>
    </source>
</evidence>
<dbReference type="EMBL" id="JAAMPI010001060">
    <property type="protein sequence ID" value="KAF4626922.1"/>
    <property type="molecule type" value="Genomic_DNA"/>
</dbReference>
<dbReference type="Gene3D" id="2.70.160.11">
    <property type="entry name" value="Hnrnp arginine n-methyltransferase1"/>
    <property type="match status" value="1"/>
</dbReference>
<evidence type="ECO:0000259" key="13">
    <source>
        <dbReference type="Pfam" id="PF17286"/>
    </source>
</evidence>
<feature type="transmembrane region" description="Helical" evidence="10">
    <location>
        <begin position="94"/>
        <end position="117"/>
    </location>
</feature>
<evidence type="ECO:0000313" key="14">
    <source>
        <dbReference type="EMBL" id="KAF4626922.1"/>
    </source>
</evidence>
<dbReference type="SUPFAM" id="SSF53335">
    <property type="entry name" value="S-adenosyl-L-methionine-dependent methyltransferases"/>
    <property type="match status" value="1"/>
</dbReference>
<evidence type="ECO:0000256" key="1">
    <source>
        <dbReference type="ARBA" id="ARBA00004141"/>
    </source>
</evidence>
<dbReference type="Pfam" id="PF05185">
    <property type="entry name" value="PRMT5"/>
    <property type="match status" value="1"/>
</dbReference>